<dbReference type="CDD" id="cd01189">
    <property type="entry name" value="INT_ICEBs1_C_like"/>
    <property type="match status" value="1"/>
</dbReference>
<dbReference type="STRING" id="1830138.SAMN05443507_13111"/>
<dbReference type="Gene3D" id="1.10.443.10">
    <property type="entry name" value="Intergrase catalytic core"/>
    <property type="match status" value="1"/>
</dbReference>
<dbReference type="GO" id="GO:0015074">
    <property type="term" value="P:DNA integration"/>
    <property type="evidence" value="ECO:0007669"/>
    <property type="project" value="UniProtKB-KW"/>
</dbReference>
<dbReference type="InterPro" id="IPR028259">
    <property type="entry name" value="AP2-like_int_N"/>
</dbReference>
<dbReference type="InterPro" id="IPR004107">
    <property type="entry name" value="Integrase_SAM-like_N"/>
</dbReference>
<accession>A0A1M6X2B7</accession>
<dbReference type="SUPFAM" id="SSF56349">
    <property type="entry name" value="DNA breaking-rejoining enzymes"/>
    <property type="match status" value="1"/>
</dbReference>
<dbReference type="GO" id="GO:0003677">
    <property type="term" value="F:DNA binding"/>
    <property type="evidence" value="ECO:0007669"/>
    <property type="project" value="UniProtKB-UniRule"/>
</dbReference>
<dbReference type="RefSeq" id="WP_072875192.1">
    <property type="nucleotide sequence ID" value="NZ_FRAF01000031.1"/>
</dbReference>
<evidence type="ECO:0000259" key="7">
    <source>
        <dbReference type="PROSITE" id="PS51900"/>
    </source>
</evidence>
<feature type="domain" description="Tyr recombinase" evidence="6">
    <location>
        <begin position="166"/>
        <end position="362"/>
    </location>
</feature>
<evidence type="ECO:0000313" key="8">
    <source>
        <dbReference type="EMBL" id="SHL00041.1"/>
    </source>
</evidence>
<sequence>MALTGRVVKRNEKWAYVINLPLDPRTGRYPQKWKMGFSTKKEAQEALQKALLETDEIALWTKDFTLAEYLEHWLEKSVRVKNRPSTMATYEQSVRIISQHLGKIKLRKLRPHQIEALYERLTEVYEPSTLYKIHRNFRTALGKAVKWGYLKENPMTRVDSPANRKKEKAVLTPEQLQQCLNYLQVHSPVIYMAVFLAAHTGMRRGEVAGLQWRDVDLESQTIRVERSLSEVKGKVYISEPKTTKSLRTIAVSEQVLEALNAWKSHLEAQLQRPLREEDWVLVTKKGTPIQPKRFSVDFRNAVKKLDLPPVTFHGLRHTHATLLLMEKVPLKIISERLGHASITITADTYAHVTENMQREAVEALDRIFSTK</sequence>
<keyword evidence="2" id="KW-0229">DNA integration</keyword>
<evidence type="ECO:0000256" key="1">
    <source>
        <dbReference type="ARBA" id="ARBA00008857"/>
    </source>
</evidence>
<dbReference type="PANTHER" id="PTHR30349:SF64">
    <property type="entry name" value="PROPHAGE INTEGRASE INTD-RELATED"/>
    <property type="match status" value="1"/>
</dbReference>
<dbReference type="InterPro" id="IPR011010">
    <property type="entry name" value="DNA_brk_join_enz"/>
</dbReference>
<reference evidence="9" key="1">
    <citation type="submission" date="2016-11" db="EMBL/GenBank/DDBJ databases">
        <authorList>
            <person name="Varghese N."/>
            <person name="Submissions S."/>
        </authorList>
    </citation>
    <scope>NUCLEOTIDE SEQUENCE [LARGE SCALE GENOMIC DNA]</scope>
    <source>
        <strain evidence="9">USBA-503</strain>
    </source>
</reference>
<dbReference type="Pfam" id="PF14657">
    <property type="entry name" value="Arm-DNA-bind_4"/>
    <property type="match status" value="1"/>
</dbReference>
<dbReference type="Proteomes" id="UP000184016">
    <property type="component" value="Unassembled WGS sequence"/>
</dbReference>
<protein>
    <submittedName>
        <fullName evidence="8">Site-specific recombinase XerD</fullName>
    </submittedName>
</protein>
<evidence type="ECO:0000256" key="4">
    <source>
        <dbReference type="ARBA" id="ARBA00023172"/>
    </source>
</evidence>
<dbReference type="Pfam" id="PF00589">
    <property type="entry name" value="Phage_integrase"/>
    <property type="match status" value="1"/>
</dbReference>
<keyword evidence="3 5" id="KW-0238">DNA-binding</keyword>
<dbReference type="PROSITE" id="PS51898">
    <property type="entry name" value="TYR_RECOMBINASE"/>
    <property type="match status" value="1"/>
</dbReference>
<evidence type="ECO:0000259" key="6">
    <source>
        <dbReference type="PROSITE" id="PS51898"/>
    </source>
</evidence>
<dbReference type="InterPro" id="IPR010998">
    <property type="entry name" value="Integrase_recombinase_N"/>
</dbReference>
<dbReference type="EMBL" id="FRAF01000031">
    <property type="protein sequence ID" value="SHL00041.1"/>
    <property type="molecule type" value="Genomic_DNA"/>
</dbReference>
<name>A0A1M6X2B7_9BACL</name>
<dbReference type="InterPro" id="IPR002104">
    <property type="entry name" value="Integrase_catalytic"/>
</dbReference>
<dbReference type="AlphaFoldDB" id="A0A1M6X2B7"/>
<evidence type="ECO:0000256" key="2">
    <source>
        <dbReference type="ARBA" id="ARBA00022908"/>
    </source>
</evidence>
<keyword evidence="4" id="KW-0233">DNA recombination</keyword>
<evidence type="ECO:0000256" key="3">
    <source>
        <dbReference type="ARBA" id="ARBA00023125"/>
    </source>
</evidence>
<dbReference type="Pfam" id="PF14659">
    <property type="entry name" value="Phage_int_SAM_3"/>
    <property type="match status" value="1"/>
</dbReference>
<gene>
    <name evidence="8" type="ORF">SAMN05443507_13111</name>
</gene>
<dbReference type="PROSITE" id="PS51900">
    <property type="entry name" value="CB"/>
    <property type="match status" value="1"/>
</dbReference>
<dbReference type="GO" id="GO:0006310">
    <property type="term" value="P:DNA recombination"/>
    <property type="evidence" value="ECO:0007669"/>
    <property type="project" value="UniProtKB-KW"/>
</dbReference>
<dbReference type="OrthoDB" id="9803188at2"/>
<dbReference type="InterPro" id="IPR050090">
    <property type="entry name" value="Tyrosine_recombinase_XerCD"/>
</dbReference>
<evidence type="ECO:0000256" key="5">
    <source>
        <dbReference type="PROSITE-ProRule" id="PRU01248"/>
    </source>
</evidence>
<feature type="domain" description="Core-binding (CB)" evidence="7">
    <location>
        <begin position="60"/>
        <end position="145"/>
    </location>
</feature>
<dbReference type="InterPro" id="IPR013762">
    <property type="entry name" value="Integrase-like_cat_sf"/>
</dbReference>
<evidence type="ECO:0000313" key="9">
    <source>
        <dbReference type="Proteomes" id="UP000184016"/>
    </source>
</evidence>
<dbReference type="Gene3D" id="1.10.150.130">
    <property type="match status" value="1"/>
</dbReference>
<dbReference type="InterPro" id="IPR044068">
    <property type="entry name" value="CB"/>
</dbReference>
<keyword evidence="9" id="KW-1185">Reference proteome</keyword>
<dbReference type="PANTHER" id="PTHR30349">
    <property type="entry name" value="PHAGE INTEGRASE-RELATED"/>
    <property type="match status" value="1"/>
</dbReference>
<comment type="similarity">
    <text evidence="1">Belongs to the 'phage' integrase family.</text>
</comment>
<organism evidence="8 9">
    <name type="scientific">Alicyclobacillus tolerans</name>
    <dbReference type="NCBI Taxonomy" id="90970"/>
    <lineage>
        <taxon>Bacteria</taxon>
        <taxon>Bacillati</taxon>
        <taxon>Bacillota</taxon>
        <taxon>Bacilli</taxon>
        <taxon>Bacillales</taxon>
        <taxon>Alicyclobacillaceae</taxon>
        <taxon>Alicyclobacillus</taxon>
    </lineage>
</organism>
<proteinExistence type="inferred from homology"/>